<reference evidence="1 2" key="1">
    <citation type="submission" date="2018-01" db="EMBL/GenBank/DDBJ databases">
        <title>Comparison of the Chinese Bamboo Partridge and Red Junglefowl genome sequences highlights the importance of demography in genome evolution.</title>
        <authorList>
            <person name="Tiley G.P."/>
            <person name="Kimball R.T."/>
            <person name="Braun E.L."/>
            <person name="Burleigh J.G."/>
        </authorList>
    </citation>
    <scope>NUCLEOTIDE SEQUENCE [LARGE SCALE GENOMIC DNA]</scope>
    <source>
        <strain evidence="1">RTK389</strain>
        <tissue evidence="1">Blood</tissue>
    </source>
</reference>
<proteinExistence type="predicted"/>
<evidence type="ECO:0000313" key="1">
    <source>
        <dbReference type="EMBL" id="POI31596.1"/>
    </source>
</evidence>
<organism evidence="1 2">
    <name type="scientific">Bambusicola thoracicus</name>
    <name type="common">Chinese bamboo-partridge</name>
    <name type="synonym">Perdix thoracica</name>
    <dbReference type="NCBI Taxonomy" id="9083"/>
    <lineage>
        <taxon>Eukaryota</taxon>
        <taxon>Metazoa</taxon>
        <taxon>Chordata</taxon>
        <taxon>Craniata</taxon>
        <taxon>Vertebrata</taxon>
        <taxon>Euteleostomi</taxon>
        <taxon>Archelosauria</taxon>
        <taxon>Archosauria</taxon>
        <taxon>Dinosauria</taxon>
        <taxon>Saurischia</taxon>
        <taxon>Theropoda</taxon>
        <taxon>Coelurosauria</taxon>
        <taxon>Aves</taxon>
        <taxon>Neognathae</taxon>
        <taxon>Galloanserae</taxon>
        <taxon>Galliformes</taxon>
        <taxon>Phasianidae</taxon>
        <taxon>Perdicinae</taxon>
        <taxon>Bambusicola</taxon>
    </lineage>
</organism>
<sequence>MAQQNFLTGAVWEAVCSCLEEGAAAEQGRAAGSTAALCFSATVVLAVLQELLSQEASLSSDVTPGLWQGGEMARVLVSLGDGTDDSIAASPQKLSFVLVVVAKRNPARKLKPEEHGNTS</sequence>
<protein>
    <submittedName>
        <fullName evidence="1">Uncharacterized protein</fullName>
    </submittedName>
</protein>
<keyword evidence="2" id="KW-1185">Reference proteome</keyword>
<name>A0A2P4T5F5_BAMTH</name>
<dbReference type="EMBL" id="PPHD01008172">
    <property type="protein sequence ID" value="POI31596.1"/>
    <property type="molecule type" value="Genomic_DNA"/>
</dbReference>
<dbReference type="AlphaFoldDB" id="A0A2P4T5F5"/>
<accession>A0A2P4T5F5</accession>
<comment type="caution">
    <text evidence="1">The sequence shown here is derived from an EMBL/GenBank/DDBJ whole genome shotgun (WGS) entry which is preliminary data.</text>
</comment>
<dbReference type="Proteomes" id="UP000237246">
    <property type="component" value="Unassembled WGS sequence"/>
</dbReference>
<evidence type="ECO:0000313" key="2">
    <source>
        <dbReference type="Proteomes" id="UP000237246"/>
    </source>
</evidence>
<gene>
    <name evidence="1" type="ORF">CIB84_004652</name>
</gene>